<protein>
    <submittedName>
        <fullName evidence="2">LURP-one-like protein</fullName>
    </submittedName>
</protein>
<accession>A0AAD4IRF9</accession>
<comment type="similarity">
    <text evidence="1">Belongs to the LOR family.</text>
</comment>
<dbReference type="Pfam" id="PF04525">
    <property type="entry name" value="LOR"/>
    <property type="match status" value="1"/>
</dbReference>
<name>A0AAD4IRF9_PERFH</name>
<sequence>MKRGAVVEEGSVCREETHFTVLKTSLFFAGDGFTAYDSKGALIFRVDSYRPDGGDAGELVLMDPAGRCILTVRRKRASLHHRWEGFVGERSGQKALFSVRRSSMIGRTTGMTVEVHGEGGEEYYQIEGSFACRKCTVFNAEKQVVAEIRRKVDAYANVVLGKDAFLLSVKQGFDSAFAMGLILILDQIHWADFETDGGDAISGPI</sequence>
<dbReference type="PANTHER" id="PTHR31087:SF60">
    <property type="entry name" value="PROTEIN LURP-ONE-RELATED 5"/>
    <property type="match status" value="1"/>
</dbReference>
<dbReference type="EMBL" id="SDAM02004335">
    <property type="protein sequence ID" value="KAH6820183.1"/>
    <property type="molecule type" value="Genomic_DNA"/>
</dbReference>
<dbReference type="PANTHER" id="PTHR31087">
    <property type="match status" value="1"/>
</dbReference>
<dbReference type="SUPFAM" id="SSF54518">
    <property type="entry name" value="Tubby C-terminal domain-like"/>
    <property type="match status" value="1"/>
</dbReference>
<dbReference type="InterPro" id="IPR025659">
    <property type="entry name" value="Tubby-like_C"/>
</dbReference>
<evidence type="ECO:0000313" key="2">
    <source>
        <dbReference type="EMBL" id="KAH6820183.1"/>
    </source>
</evidence>
<comment type="caution">
    <text evidence="2">The sequence shown here is derived from an EMBL/GenBank/DDBJ whole genome shotgun (WGS) entry which is preliminary data.</text>
</comment>
<gene>
    <name evidence="2" type="ORF">C2S53_000687</name>
</gene>
<proteinExistence type="inferred from homology"/>
<evidence type="ECO:0000313" key="3">
    <source>
        <dbReference type="Proteomes" id="UP001190926"/>
    </source>
</evidence>
<evidence type="ECO:0000256" key="1">
    <source>
        <dbReference type="ARBA" id="ARBA00005437"/>
    </source>
</evidence>
<dbReference type="InterPro" id="IPR038595">
    <property type="entry name" value="LOR_sf"/>
</dbReference>
<keyword evidence="3" id="KW-1185">Reference proteome</keyword>
<dbReference type="InterPro" id="IPR007612">
    <property type="entry name" value="LOR"/>
</dbReference>
<organism evidence="2 3">
    <name type="scientific">Perilla frutescens var. hirtella</name>
    <name type="common">Perilla citriodora</name>
    <name type="synonym">Perilla setoyensis</name>
    <dbReference type="NCBI Taxonomy" id="608512"/>
    <lineage>
        <taxon>Eukaryota</taxon>
        <taxon>Viridiplantae</taxon>
        <taxon>Streptophyta</taxon>
        <taxon>Embryophyta</taxon>
        <taxon>Tracheophyta</taxon>
        <taxon>Spermatophyta</taxon>
        <taxon>Magnoliopsida</taxon>
        <taxon>eudicotyledons</taxon>
        <taxon>Gunneridae</taxon>
        <taxon>Pentapetalae</taxon>
        <taxon>asterids</taxon>
        <taxon>lamiids</taxon>
        <taxon>Lamiales</taxon>
        <taxon>Lamiaceae</taxon>
        <taxon>Nepetoideae</taxon>
        <taxon>Elsholtzieae</taxon>
        <taxon>Perilla</taxon>
    </lineage>
</organism>
<dbReference type="Gene3D" id="2.40.160.200">
    <property type="entry name" value="LURP1-related"/>
    <property type="match status" value="1"/>
</dbReference>
<reference evidence="2 3" key="1">
    <citation type="journal article" date="2021" name="Nat. Commun.">
        <title>Incipient diploidization of the medicinal plant Perilla within 10,000 years.</title>
        <authorList>
            <person name="Zhang Y."/>
            <person name="Shen Q."/>
            <person name="Leng L."/>
            <person name="Zhang D."/>
            <person name="Chen S."/>
            <person name="Shi Y."/>
            <person name="Ning Z."/>
            <person name="Chen S."/>
        </authorList>
    </citation>
    <scope>NUCLEOTIDE SEQUENCE [LARGE SCALE GENOMIC DNA]</scope>
    <source>
        <strain evidence="3">cv. PC099</strain>
    </source>
</reference>
<dbReference type="Proteomes" id="UP001190926">
    <property type="component" value="Unassembled WGS sequence"/>
</dbReference>
<dbReference type="AlphaFoldDB" id="A0AAD4IRF9"/>